<feature type="compositionally biased region" description="Basic and acidic residues" evidence="1">
    <location>
        <begin position="132"/>
        <end position="142"/>
    </location>
</feature>
<feature type="compositionally biased region" description="Polar residues" evidence="1">
    <location>
        <begin position="157"/>
        <end position="180"/>
    </location>
</feature>
<proteinExistence type="predicted"/>
<dbReference type="AlphaFoldDB" id="A0A6C0ITV0"/>
<name>A0A6C0ITV0_9ZZZZ</name>
<dbReference type="EMBL" id="MN740257">
    <property type="protein sequence ID" value="QHT96482.1"/>
    <property type="molecule type" value="Genomic_DNA"/>
</dbReference>
<organism evidence="2">
    <name type="scientific">viral metagenome</name>
    <dbReference type="NCBI Taxonomy" id="1070528"/>
    <lineage>
        <taxon>unclassified sequences</taxon>
        <taxon>metagenomes</taxon>
        <taxon>organismal metagenomes</taxon>
    </lineage>
</organism>
<evidence type="ECO:0000313" key="2">
    <source>
        <dbReference type="EMBL" id="QHT96482.1"/>
    </source>
</evidence>
<protein>
    <submittedName>
        <fullName evidence="2">Uncharacterized protein</fullName>
    </submittedName>
</protein>
<sequence length="240" mass="27881">MSLKDTTETYLNLDSDQFNSWIKDFDNKYEQVEKSNFNKKDNKSESNINNLILSDSEDSVEIESESDSESEINSNSNIFIRNNTKESNTENTESSFINNTSSANKILMFNKLKTNIKKTNTQSPSNKITINIKEEPNKDSTRKQSNNSESNKDSIRKQSNNSESNTYPMRNQSSNSEYERNYPSNIFSLNQLNSMIPESFTETKNRVEKQNINNEPVNTNRYHKQLGEVALYKFISRRRK</sequence>
<feature type="compositionally biased region" description="Acidic residues" evidence="1">
    <location>
        <begin position="56"/>
        <end position="70"/>
    </location>
</feature>
<feature type="region of interest" description="Disordered" evidence="1">
    <location>
        <begin position="117"/>
        <end position="180"/>
    </location>
</feature>
<feature type="region of interest" description="Disordered" evidence="1">
    <location>
        <begin position="56"/>
        <end position="96"/>
    </location>
</feature>
<evidence type="ECO:0000256" key="1">
    <source>
        <dbReference type="SAM" id="MobiDB-lite"/>
    </source>
</evidence>
<reference evidence="2" key="1">
    <citation type="journal article" date="2020" name="Nature">
        <title>Giant virus diversity and host interactions through global metagenomics.</title>
        <authorList>
            <person name="Schulz F."/>
            <person name="Roux S."/>
            <person name="Paez-Espino D."/>
            <person name="Jungbluth S."/>
            <person name="Walsh D.A."/>
            <person name="Denef V.J."/>
            <person name="McMahon K.D."/>
            <person name="Konstantinidis K.T."/>
            <person name="Eloe-Fadrosh E.A."/>
            <person name="Kyrpides N.C."/>
            <person name="Woyke T."/>
        </authorList>
    </citation>
    <scope>NUCLEOTIDE SEQUENCE</scope>
    <source>
        <strain evidence="2">GVMAG-M-3300024302-11</strain>
    </source>
</reference>
<accession>A0A6C0ITV0</accession>